<evidence type="ECO:0000313" key="3">
    <source>
        <dbReference type="Proteomes" id="UP000184010"/>
    </source>
</evidence>
<keyword evidence="3" id="KW-1185">Reference proteome</keyword>
<name>A0A1M7RXI6_9FIRM</name>
<keyword evidence="1" id="KW-0812">Transmembrane</keyword>
<evidence type="ECO:0000313" key="2">
    <source>
        <dbReference type="EMBL" id="SHN50881.1"/>
    </source>
</evidence>
<evidence type="ECO:0000256" key="1">
    <source>
        <dbReference type="SAM" id="Phobius"/>
    </source>
</evidence>
<feature type="transmembrane region" description="Helical" evidence="1">
    <location>
        <begin position="128"/>
        <end position="148"/>
    </location>
</feature>
<keyword evidence="1" id="KW-1133">Transmembrane helix</keyword>
<reference evidence="3" key="1">
    <citation type="submission" date="2016-12" db="EMBL/GenBank/DDBJ databases">
        <authorList>
            <person name="Varghese N."/>
            <person name="Submissions S."/>
        </authorList>
    </citation>
    <scope>NUCLEOTIDE SEQUENCE [LARGE SCALE GENOMIC DNA]</scope>
    <source>
        <strain evidence="3">DSM 11544</strain>
    </source>
</reference>
<sequence>MNTAFIAVLLMSATGIVLVLCLLLLRPLTAKTLTATWHYRMYILVVLFLLIPVGIVGGNLFSNIPGTTNQGLPNVPAILNDLITVQQTDLLPSQTGQALPQTDPTALRPAAPVTAVFILKTFYHFYRLSGLLGFSCSLFCMVFSLFGLSGKSCGQVCQLMIREHFWP</sequence>
<protein>
    <recommendedName>
        <fullName evidence="4">BlaR1 peptidase M56</fullName>
    </recommendedName>
</protein>
<dbReference type="Proteomes" id="UP000184010">
    <property type="component" value="Unassembled WGS sequence"/>
</dbReference>
<evidence type="ECO:0008006" key="4">
    <source>
        <dbReference type="Google" id="ProtNLM"/>
    </source>
</evidence>
<dbReference type="AlphaFoldDB" id="A0A1M7RXI6"/>
<keyword evidence="1" id="KW-0472">Membrane</keyword>
<gene>
    <name evidence="2" type="ORF">SAMN02745215_00234</name>
</gene>
<organism evidence="2 3">
    <name type="scientific">Desulfitobacterium chlororespirans DSM 11544</name>
    <dbReference type="NCBI Taxonomy" id="1121395"/>
    <lineage>
        <taxon>Bacteria</taxon>
        <taxon>Bacillati</taxon>
        <taxon>Bacillota</taxon>
        <taxon>Clostridia</taxon>
        <taxon>Eubacteriales</taxon>
        <taxon>Desulfitobacteriaceae</taxon>
        <taxon>Desulfitobacterium</taxon>
    </lineage>
</organism>
<dbReference type="RefSeq" id="WP_242954512.1">
    <property type="nucleotide sequence ID" value="NZ_FRDN01000003.1"/>
</dbReference>
<feature type="transmembrane region" description="Helical" evidence="1">
    <location>
        <begin position="40"/>
        <end position="61"/>
    </location>
</feature>
<accession>A0A1M7RXI6</accession>
<dbReference type="EMBL" id="FRDN01000003">
    <property type="protein sequence ID" value="SHN50881.1"/>
    <property type="molecule type" value="Genomic_DNA"/>
</dbReference>
<proteinExistence type="predicted"/>
<dbReference type="STRING" id="1121395.SAMN02745215_00234"/>